<evidence type="ECO:0008006" key="2">
    <source>
        <dbReference type="Google" id="ProtNLM"/>
    </source>
</evidence>
<protein>
    <recommendedName>
        <fullName evidence="2">Outer membrane protein beta-barrel domain-containing protein</fullName>
    </recommendedName>
</protein>
<organism evidence="1">
    <name type="scientific">marine metagenome</name>
    <dbReference type="NCBI Taxonomy" id="408172"/>
    <lineage>
        <taxon>unclassified sequences</taxon>
        <taxon>metagenomes</taxon>
        <taxon>ecological metagenomes</taxon>
    </lineage>
</organism>
<proteinExistence type="predicted"/>
<dbReference type="InterPro" id="IPR011250">
    <property type="entry name" value="OMP/PagP_B-barrel"/>
</dbReference>
<dbReference type="AlphaFoldDB" id="A0A382F3G8"/>
<dbReference type="PANTHER" id="PTHR36920:SF1">
    <property type="entry name" value="OUTER MEMBRANE PROTEIN W"/>
    <property type="match status" value="1"/>
</dbReference>
<dbReference type="EMBL" id="UINC01047801">
    <property type="protein sequence ID" value="SVB57520.1"/>
    <property type="molecule type" value="Genomic_DNA"/>
</dbReference>
<reference evidence="1" key="1">
    <citation type="submission" date="2018-05" db="EMBL/GenBank/DDBJ databases">
        <authorList>
            <person name="Lanie J.A."/>
            <person name="Ng W.-L."/>
            <person name="Kazmierczak K.M."/>
            <person name="Andrzejewski T.M."/>
            <person name="Davidsen T.M."/>
            <person name="Wayne K.J."/>
            <person name="Tettelin H."/>
            <person name="Glass J.I."/>
            <person name="Rusch D."/>
            <person name="Podicherti R."/>
            <person name="Tsui H.-C.T."/>
            <person name="Winkler M.E."/>
        </authorList>
    </citation>
    <scope>NUCLEOTIDE SEQUENCE</scope>
</reference>
<dbReference type="GO" id="GO:0019867">
    <property type="term" value="C:outer membrane"/>
    <property type="evidence" value="ECO:0007669"/>
    <property type="project" value="InterPro"/>
</dbReference>
<dbReference type="InterPro" id="IPR005618">
    <property type="entry name" value="OMPW"/>
</dbReference>
<gene>
    <name evidence="1" type="ORF">METZ01_LOCUS210374</name>
</gene>
<accession>A0A382F3G8</accession>
<dbReference type="Gene3D" id="2.40.160.20">
    <property type="match status" value="1"/>
</dbReference>
<name>A0A382F3G8_9ZZZZ</name>
<dbReference type="SUPFAM" id="SSF56925">
    <property type="entry name" value="OMPA-like"/>
    <property type="match status" value="1"/>
</dbReference>
<dbReference type="Pfam" id="PF03922">
    <property type="entry name" value="OmpW"/>
    <property type="match status" value="1"/>
</dbReference>
<dbReference type="GO" id="GO:0055085">
    <property type="term" value="P:transmembrane transport"/>
    <property type="evidence" value="ECO:0007669"/>
    <property type="project" value="TreeGrafter"/>
</dbReference>
<sequence length="247" mass="28375">MKSFLVTFLILLSPNTWSDNSEINKGDWILRSGYTFLLPQFKNDSQVGMERYGMPTFSFSYLMTDNLGIEFLTGIPSEIDIYNKTLGEEAKIASFISLSPNATVQYYFKPKDSDLRPYIGLGLIYSSFHKEKSLGILSGANFKLKKSLDPIFQAGLDYVINEKISLNLDVRKLKTSSGASVTELHRTIMGPYAPERIDYEMGMQPLTLSFNFTWLFDKPKKIREKRALKERVTLKEKREILRATREF</sequence>
<dbReference type="PANTHER" id="PTHR36920">
    <property type="match status" value="1"/>
</dbReference>
<evidence type="ECO:0000313" key="1">
    <source>
        <dbReference type="EMBL" id="SVB57520.1"/>
    </source>
</evidence>